<sequence>MIETLHILVVDDDAQVRQLIGRLLVEHGYEVTGARDGREMRETLSTRRIDLIVLDLMLPGVSGLDLCRDLRAASSVPIIMLTARGEDTDRIVGLELGADDYLAKPFNPRELLARVRAVLRRAGAKPDQDQPIGGRMIAFAGYRLDTQRREVTSPDGVVIDLSGGEYDLLLAFIERPNRVLSREQLLEMSRHRLADPFDRSIDVQVSRLRRKLEAGEAIAPLIKTIRGAGYLFVPTVKRL</sequence>
<dbReference type="GO" id="GO:0000976">
    <property type="term" value="F:transcription cis-regulatory region binding"/>
    <property type="evidence" value="ECO:0007669"/>
    <property type="project" value="TreeGrafter"/>
</dbReference>
<evidence type="ECO:0000256" key="10">
    <source>
        <dbReference type="PROSITE-ProRule" id="PRU01091"/>
    </source>
</evidence>
<dbReference type="EMBL" id="CP053923">
    <property type="protein sequence ID" value="QNT70215.1"/>
    <property type="molecule type" value="Genomic_DNA"/>
</dbReference>
<dbReference type="GO" id="GO:0000156">
    <property type="term" value="F:phosphorelay response regulator activity"/>
    <property type="evidence" value="ECO:0007669"/>
    <property type="project" value="TreeGrafter"/>
</dbReference>
<dbReference type="SUPFAM" id="SSF52172">
    <property type="entry name" value="CheY-like"/>
    <property type="match status" value="1"/>
</dbReference>
<feature type="domain" description="OmpR/PhoB-type" evidence="12">
    <location>
        <begin position="134"/>
        <end position="234"/>
    </location>
</feature>
<keyword evidence="3 9" id="KW-0597">Phosphoprotein</keyword>
<dbReference type="Pfam" id="PF00486">
    <property type="entry name" value="Trans_reg_C"/>
    <property type="match status" value="1"/>
</dbReference>
<dbReference type="InterPro" id="IPR039420">
    <property type="entry name" value="WalR-like"/>
</dbReference>
<dbReference type="Gene3D" id="6.10.250.690">
    <property type="match status" value="1"/>
</dbReference>
<evidence type="ECO:0000256" key="2">
    <source>
        <dbReference type="ARBA" id="ARBA00022490"/>
    </source>
</evidence>
<evidence type="ECO:0000256" key="7">
    <source>
        <dbReference type="ARBA" id="ARBA00023163"/>
    </source>
</evidence>
<dbReference type="FunFam" id="3.40.50.2300:FF:000001">
    <property type="entry name" value="DNA-binding response regulator PhoB"/>
    <property type="match status" value="1"/>
</dbReference>
<feature type="modified residue" description="4-aspartylphosphate" evidence="9">
    <location>
        <position position="55"/>
    </location>
</feature>
<dbReference type="GO" id="GO:0032993">
    <property type="term" value="C:protein-DNA complex"/>
    <property type="evidence" value="ECO:0007669"/>
    <property type="project" value="TreeGrafter"/>
</dbReference>
<dbReference type="PANTHER" id="PTHR48111">
    <property type="entry name" value="REGULATOR OF RPOS"/>
    <property type="match status" value="1"/>
</dbReference>
<evidence type="ECO:0000256" key="6">
    <source>
        <dbReference type="ARBA" id="ARBA00023125"/>
    </source>
</evidence>
<dbReference type="InterPro" id="IPR016032">
    <property type="entry name" value="Sig_transdc_resp-reg_C-effctor"/>
</dbReference>
<keyword evidence="2" id="KW-0963">Cytoplasm</keyword>
<keyword evidence="5" id="KW-0805">Transcription regulation</keyword>
<dbReference type="RefSeq" id="WP_190260701.1">
    <property type="nucleotide sequence ID" value="NZ_CP053923.1"/>
</dbReference>
<dbReference type="PROSITE" id="PS51755">
    <property type="entry name" value="OMPR_PHOB"/>
    <property type="match status" value="1"/>
</dbReference>
<dbReference type="Gene3D" id="3.40.50.2300">
    <property type="match status" value="1"/>
</dbReference>
<comment type="subcellular location">
    <subcellularLocation>
        <location evidence="1">Cytoplasm</location>
    </subcellularLocation>
</comment>
<keyword evidence="7" id="KW-0804">Transcription</keyword>
<dbReference type="GO" id="GO:0006355">
    <property type="term" value="P:regulation of DNA-templated transcription"/>
    <property type="evidence" value="ECO:0007669"/>
    <property type="project" value="InterPro"/>
</dbReference>
<evidence type="ECO:0000256" key="4">
    <source>
        <dbReference type="ARBA" id="ARBA00023012"/>
    </source>
</evidence>
<dbReference type="CDD" id="cd00383">
    <property type="entry name" value="trans_reg_C"/>
    <property type="match status" value="1"/>
</dbReference>
<dbReference type="Pfam" id="PF00072">
    <property type="entry name" value="Response_reg"/>
    <property type="match status" value="1"/>
</dbReference>
<evidence type="ECO:0000259" key="11">
    <source>
        <dbReference type="PROSITE" id="PS50110"/>
    </source>
</evidence>
<dbReference type="AlphaFoldDB" id="A0A7H1N3C9"/>
<proteinExistence type="predicted"/>
<keyword evidence="14" id="KW-1185">Reference proteome</keyword>
<dbReference type="PROSITE" id="PS50110">
    <property type="entry name" value="RESPONSE_REGULATORY"/>
    <property type="match status" value="1"/>
</dbReference>
<keyword evidence="4" id="KW-0902">Two-component regulatory system</keyword>
<dbReference type="SUPFAM" id="SSF46894">
    <property type="entry name" value="C-terminal effector domain of the bipartite response regulators"/>
    <property type="match status" value="1"/>
</dbReference>
<feature type="DNA-binding region" description="OmpR/PhoB-type" evidence="10">
    <location>
        <begin position="134"/>
        <end position="234"/>
    </location>
</feature>
<evidence type="ECO:0000256" key="1">
    <source>
        <dbReference type="ARBA" id="ARBA00004496"/>
    </source>
</evidence>
<dbReference type="SMART" id="SM00448">
    <property type="entry name" value="REC"/>
    <property type="match status" value="1"/>
</dbReference>
<dbReference type="InterPro" id="IPR036388">
    <property type="entry name" value="WH-like_DNA-bd_sf"/>
</dbReference>
<dbReference type="InterPro" id="IPR011006">
    <property type="entry name" value="CheY-like_superfamily"/>
</dbReference>
<dbReference type="InterPro" id="IPR001789">
    <property type="entry name" value="Sig_transdc_resp-reg_receiver"/>
</dbReference>
<dbReference type="SMART" id="SM00862">
    <property type="entry name" value="Trans_reg_C"/>
    <property type="match status" value="1"/>
</dbReference>
<dbReference type="FunFam" id="1.10.10.10:FF:000099">
    <property type="entry name" value="Two-component system response regulator TorR"/>
    <property type="match status" value="1"/>
</dbReference>
<dbReference type="KEGG" id="dvn:HQ394_13880"/>
<gene>
    <name evidence="13" type="ORF">HQ394_13880</name>
</gene>
<protein>
    <recommendedName>
        <fullName evidence="8">Regulatory protein VirG</fullName>
    </recommendedName>
</protein>
<dbReference type="PANTHER" id="PTHR48111:SF4">
    <property type="entry name" value="DNA-BINDING DUAL TRANSCRIPTIONAL REGULATOR OMPR"/>
    <property type="match status" value="1"/>
</dbReference>
<evidence type="ECO:0000313" key="14">
    <source>
        <dbReference type="Proteomes" id="UP000516369"/>
    </source>
</evidence>
<evidence type="ECO:0000256" key="9">
    <source>
        <dbReference type="PROSITE-ProRule" id="PRU00169"/>
    </source>
</evidence>
<evidence type="ECO:0000259" key="12">
    <source>
        <dbReference type="PROSITE" id="PS51755"/>
    </source>
</evidence>
<evidence type="ECO:0000256" key="3">
    <source>
        <dbReference type="ARBA" id="ARBA00022553"/>
    </source>
</evidence>
<reference evidence="13 14" key="1">
    <citation type="submission" date="2020-05" db="EMBL/GenBank/DDBJ databases">
        <title>Complete closed genome sequence of Defluviicoccus vanus.</title>
        <authorList>
            <person name="Bessarab I."/>
            <person name="Arumugam K."/>
            <person name="Maszenan A.M."/>
            <person name="Seviour R.J."/>
            <person name="Williams R.B."/>
        </authorList>
    </citation>
    <scope>NUCLEOTIDE SEQUENCE [LARGE SCALE GENOMIC DNA]</scope>
    <source>
        <strain evidence="13 14">Ben 114</strain>
    </source>
</reference>
<evidence type="ECO:0000256" key="8">
    <source>
        <dbReference type="ARBA" id="ARBA00067337"/>
    </source>
</evidence>
<keyword evidence="6 10" id="KW-0238">DNA-binding</keyword>
<evidence type="ECO:0000256" key="5">
    <source>
        <dbReference type="ARBA" id="ARBA00023015"/>
    </source>
</evidence>
<dbReference type="Proteomes" id="UP000516369">
    <property type="component" value="Chromosome"/>
</dbReference>
<evidence type="ECO:0000313" key="13">
    <source>
        <dbReference type="EMBL" id="QNT70215.1"/>
    </source>
</evidence>
<dbReference type="GO" id="GO:0005829">
    <property type="term" value="C:cytosol"/>
    <property type="evidence" value="ECO:0007669"/>
    <property type="project" value="TreeGrafter"/>
</dbReference>
<organism evidence="13 14">
    <name type="scientific">Defluviicoccus vanus</name>
    <dbReference type="NCBI Taxonomy" id="111831"/>
    <lineage>
        <taxon>Bacteria</taxon>
        <taxon>Pseudomonadati</taxon>
        <taxon>Pseudomonadota</taxon>
        <taxon>Alphaproteobacteria</taxon>
        <taxon>Rhodospirillales</taxon>
        <taxon>Rhodospirillaceae</taxon>
        <taxon>Defluviicoccus</taxon>
    </lineage>
</organism>
<dbReference type="InterPro" id="IPR001867">
    <property type="entry name" value="OmpR/PhoB-type_DNA-bd"/>
</dbReference>
<name>A0A7H1N3C9_9PROT</name>
<accession>A0A7H1N3C9</accession>
<dbReference type="Gene3D" id="1.10.10.10">
    <property type="entry name" value="Winged helix-like DNA-binding domain superfamily/Winged helix DNA-binding domain"/>
    <property type="match status" value="1"/>
</dbReference>
<feature type="domain" description="Response regulatory" evidence="11">
    <location>
        <begin position="6"/>
        <end position="119"/>
    </location>
</feature>